<evidence type="ECO:0000313" key="14">
    <source>
        <dbReference type="EMBL" id="AFM04003.1"/>
    </source>
</evidence>
<dbReference type="Gene3D" id="2.40.170.20">
    <property type="entry name" value="TonB-dependent receptor, beta-barrel domain"/>
    <property type="match status" value="1"/>
</dbReference>
<dbReference type="HOGENOM" id="CLU_342816_0_0_10"/>
<evidence type="ECO:0000256" key="7">
    <source>
        <dbReference type="ARBA" id="ARBA00023136"/>
    </source>
</evidence>
<dbReference type="CDD" id="cd01347">
    <property type="entry name" value="ligand_gated_channel"/>
    <property type="match status" value="1"/>
</dbReference>
<evidence type="ECO:0000259" key="13">
    <source>
        <dbReference type="Pfam" id="PF07715"/>
    </source>
</evidence>
<comment type="similarity">
    <text evidence="10 11">Belongs to the TonB-dependent receptor family.</text>
</comment>
<dbReference type="Gene3D" id="2.170.130.10">
    <property type="entry name" value="TonB-dependent receptor, plug domain"/>
    <property type="match status" value="1"/>
</dbReference>
<dbReference type="PROSITE" id="PS52016">
    <property type="entry name" value="TONB_DEPENDENT_REC_3"/>
    <property type="match status" value="1"/>
</dbReference>
<evidence type="ECO:0000256" key="1">
    <source>
        <dbReference type="ARBA" id="ARBA00004571"/>
    </source>
</evidence>
<dbReference type="GO" id="GO:0015344">
    <property type="term" value="F:siderophore uptake transmembrane transporter activity"/>
    <property type="evidence" value="ECO:0007669"/>
    <property type="project" value="TreeGrafter"/>
</dbReference>
<keyword evidence="4 10" id="KW-0812">Transmembrane</keyword>
<evidence type="ECO:0000256" key="4">
    <source>
        <dbReference type="ARBA" id="ARBA00022692"/>
    </source>
</evidence>
<keyword evidence="8 14" id="KW-0675">Receptor</keyword>
<dbReference type="PANTHER" id="PTHR30069:SF29">
    <property type="entry name" value="HEMOGLOBIN AND HEMOGLOBIN-HAPTOGLOBIN-BINDING PROTEIN 1-RELATED"/>
    <property type="match status" value="1"/>
</dbReference>
<dbReference type="InterPro" id="IPR036942">
    <property type="entry name" value="Beta-barrel_TonB_sf"/>
</dbReference>
<dbReference type="Pfam" id="PF00593">
    <property type="entry name" value="TonB_dep_Rec_b-barrel"/>
    <property type="match status" value="1"/>
</dbReference>
<evidence type="ECO:0000256" key="3">
    <source>
        <dbReference type="ARBA" id="ARBA00022452"/>
    </source>
</evidence>
<keyword evidence="15" id="KW-1185">Reference proteome</keyword>
<dbReference type="GO" id="GO:0044718">
    <property type="term" value="P:siderophore transmembrane transport"/>
    <property type="evidence" value="ECO:0007669"/>
    <property type="project" value="TreeGrafter"/>
</dbReference>
<keyword evidence="6 11" id="KW-0798">TonB box</keyword>
<feature type="domain" description="TonB-dependent receptor-like beta-barrel" evidence="12">
    <location>
        <begin position="308"/>
        <end position="728"/>
    </location>
</feature>
<proteinExistence type="inferred from homology"/>
<evidence type="ECO:0000313" key="15">
    <source>
        <dbReference type="Proteomes" id="UP000006054"/>
    </source>
</evidence>
<evidence type="ECO:0000256" key="2">
    <source>
        <dbReference type="ARBA" id="ARBA00022448"/>
    </source>
</evidence>
<dbReference type="eggNOG" id="COG4771">
    <property type="taxonomic scope" value="Bacteria"/>
</dbReference>
<dbReference type="PANTHER" id="PTHR30069">
    <property type="entry name" value="TONB-DEPENDENT OUTER MEMBRANE RECEPTOR"/>
    <property type="match status" value="1"/>
</dbReference>
<dbReference type="InterPro" id="IPR000531">
    <property type="entry name" value="Beta-barrel_TonB"/>
</dbReference>
<evidence type="ECO:0000256" key="11">
    <source>
        <dbReference type="RuleBase" id="RU003357"/>
    </source>
</evidence>
<sequence length="762" mass="86915" precursor="true">MTKIYYFLTACIFLFFVEINFSYSQDNTQKNTPDSTIRHSFESSLQELLDEEVDYENLWSNARVMTASRSVERIGTAPATIYVITDEQIRKRGYTSLEDVLGDIPEIEIQQKSNTYTNSYYSIRGIGGNERFVILQDGIRISSITGVLMPIQHNFAIYHAKQIEVILGPASALYGADAFSGIINIITKNGAEIKGAEINSSFGRFNTADNSFVAGAAIKDISVMIYGKQYYSAEPNFPEFYEDDFDWYINRYQTNGEVLASQFVPDITRTVEIEPFAMPTQAYNIGAKVGVGENFTVGFTHHNQIHSTSVANRPEYTLFKKDIKYGTNLTNIYTSFQRTIDKFYFRTIASFNHFTVDKDSNFENVYSSYKKGYKYASESTFQFDQQFQYYFTEKTNLTFGVLFQNAKALPQTGDLPNPYNGNVSKFSSQQYYIGTNILDYSGNDLTIFQNFYWTEYKNYGVYAQFKTSFADRLYMTLGTRYDYNTRYEGAFNPRVGLVFSPDSKFNIKLLYGEAFLAPSNQKTFQHFGDFIPVTNDNNQVTSFALPFYHLPNPQLRPERNRTFEVNASYAPVTNLRFSADVYHNTLTDLIVDVIQSGQTFKGIDVGAAEVSVNQGNATTYGGTLQAIYHQKFGDWKVHTNLAYSYSDGKLNGGQLPLSAMHTLRLMGEFSYKSFDFTPSILYRSTSYHTTFKDDAGNPLGNDPFWVASLYAGYNIKDNFTFFVRTKNLLDARYYNASLPNVTSFVGVPQDPLRWNLGLNWKF</sequence>
<keyword evidence="5" id="KW-0732">Signal</keyword>
<dbReference type="OrthoDB" id="9764669at2"/>
<keyword evidence="9 10" id="KW-0998">Cell outer membrane</keyword>
<gene>
    <name evidence="14" type="ordered locus">Fleli_1584</name>
</gene>
<keyword evidence="2 10" id="KW-0813">Transport</keyword>
<accession>I4AJ68</accession>
<evidence type="ECO:0000256" key="10">
    <source>
        <dbReference type="PROSITE-ProRule" id="PRU01360"/>
    </source>
</evidence>
<feature type="domain" description="TonB-dependent receptor plug" evidence="13">
    <location>
        <begin position="76"/>
        <end position="182"/>
    </location>
</feature>
<dbReference type="RefSeq" id="WP_014797460.1">
    <property type="nucleotide sequence ID" value="NC_018018.1"/>
</dbReference>
<keyword evidence="3 10" id="KW-1134">Transmembrane beta strand</keyword>
<organism evidence="14 15">
    <name type="scientific">Bernardetia litoralis (strain ATCC 23117 / DSM 6794 / NBRC 15988 / NCIMB 1366 / Fx l1 / Sio-4)</name>
    <name type="common">Flexibacter litoralis</name>
    <dbReference type="NCBI Taxonomy" id="880071"/>
    <lineage>
        <taxon>Bacteria</taxon>
        <taxon>Pseudomonadati</taxon>
        <taxon>Bacteroidota</taxon>
        <taxon>Cytophagia</taxon>
        <taxon>Cytophagales</taxon>
        <taxon>Bernardetiaceae</taxon>
        <taxon>Bernardetia</taxon>
    </lineage>
</organism>
<dbReference type="InterPro" id="IPR039426">
    <property type="entry name" value="TonB-dep_rcpt-like"/>
</dbReference>
<dbReference type="Proteomes" id="UP000006054">
    <property type="component" value="Chromosome"/>
</dbReference>
<dbReference type="GO" id="GO:0009279">
    <property type="term" value="C:cell outer membrane"/>
    <property type="evidence" value="ECO:0007669"/>
    <property type="project" value="UniProtKB-SubCell"/>
</dbReference>
<evidence type="ECO:0000256" key="6">
    <source>
        <dbReference type="ARBA" id="ARBA00023077"/>
    </source>
</evidence>
<protein>
    <submittedName>
        <fullName evidence="14">Outer membrane receptor protein</fullName>
    </submittedName>
</protein>
<dbReference type="InterPro" id="IPR037066">
    <property type="entry name" value="Plug_dom_sf"/>
</dbReference>
<evidence type="ECO:0000256" key="9">
    <source>
        <dbReference type="ARBA" id="ARBA00023237"/>
    </source>
</evidence>
<keyword evidence="7 10" id="KW-0472">Membrane</keyword>
<dbReference type="EMBL" id="CP003345">
    <property type="protein sequence ID" value="AFM04003.1"/>
    <property type="molecule type" value="Genomic_DNA"/>
</dbReference>
<dbReference type="Pfam" id="PF07715">
    <property type="entry name" value="Plug"/>
    <property type="match status" value="1"/>
</dbReference>
<dbReference type="STRING" id="880071.Fleli_1584"/>
<dbReference type="AlphaFoldDB" id="I4AJ68"/>
<evidence type="ECO:0000256" key="8">
    <source>
        <dbReference type="ARBA" id="ARBA00023170"/>
    </source>
</evidence>
<comment type="subcellular location">
    <subcellularLocation>
        <location evidence="1 10">Cell outer membrane</location>
        <topology evidence="1 10">Multi-pass membrane protein</topology>
    </subcellularLocation>
</comment>
<dbReference type="SUPFAM" id="SSF56935">
    <property type="entry name" value="Porins"/>
    <property type="match status" value="1"/>
</dbReference>
<dbReference type="InterPro" id="IPR012910">
    <property type="entry name" value="Plug_dom"/>
</dbReference>
<reference evidence="15" key="1">
    <citation type="submission" date="2012-06" db="EMBL/GenBank/DDBJ databases">
        <title>The complete genome of Flexibacter litoralis DSM 6794.</title>
        <authorList>
            <person name="Lucas S."/>
            <person name="Copeland A."/>
            <person name="Lapidus A."/>
            <person name="Glavina del Rio T."/>
            <person name="Dalin E."/>
            <person name="Tice H."/>
            <person name="Bruce D."/>
            <person name="Goodwin L."/>
            <person name="Pitluck S."/>
            <person name="Peters L."/>
            <person name="Ovchinnikova G."/>
            <person name="Lu M."/>
            <person name="Kyrpides N."/>
            <person name="Mavromatis K."/>
            <person name="Ivanova N."/>
            <person name="Brettin T."/>
            <person name="Detter J.C."/>
            <person name="Han C."/>
            <person name="Larimer F."/>
            <person name="Land M."/>
            <person name="Hauser L."/>
            <person name="Markowitz V."/>
            <person name="Cheng J.-F."/>
            <person name="Hugenholtz P."/>
            <person name="Woyke T."/>
            <person name="Wu D."/>
            <person name="Spring S."/>
            <person name="Lang E."/>
            <person name="Kopitz M."/>
            <person name="Brambilla E."/>
            <person name="Klenk H.-P."/>
            <person name="Eisen J.A."/>
        </authorList>
    </citation>
    <scope>NUCLEOTIDE SEQUENCE [LARGE SCALE GENOMIC DNA]</scope>
    <source>
        <strain evidence="15">ATCC 23117 / DSM 6794 / NBRC 15988 / NCIMB 1366 / Sio-4</strain>
    </source>
</reference>
<evidence type="ECO:0000259" key="12">
    <source>
        <dbReference type="Pfam" id="PF00593"/>
    </source>
</evidence>
<dbReference type="KEGG" id="fli:Fleli_1584"/>
<evidence type="ECO:0000256" key="5">
    <source>
        <dbReference type="ARBA" id="ARBA00022729"/>
    </source>
</evidence>
<name>I4AJ68_BERLS</name>